<keyword evidence="6 8" id="KW-1133">Transmembrane helix</keyword>
<evidence type="ECO:0000256" key="7">
    <source>
        <dbReference type="ARBA" id="ARBA00023136"/>
    </source>
</evidence>
<feature type="transmembrane region" description="Helical" evidence="8">
    <location>
        <begin position="273"/>
        <end position="292"/>
    </location>
</feature>
<dbReference type="Pfam" id="PF01594">
    <property type="entry name" value="AI-2E_transport"/>
    <property type="match status" value="1"/>
</dbReference>
<dbReference type="eggNOG" id="COG0628">
    <property type="taxonomic scope" value="Bacteria"/>
</dbReference>
<evidence type="ECO:0000256" key="6">
    <source>
        <dbReference type="ARBA" id="ARBA00022989"/>
    </source>
</evidence>
<feature type="transmembrane region" description="Helical" evidence="8">
    <location>
        <begin position="239"/>
        <end position="266"/>
    </location>
</feature>
<comment type="similarity">
    <text evidence="2">Belongs to the autoinducer-2 exporter (AI-2E) (TC 2.A.86) family.</text>
</comment>
<organism evidence="9">
    <name type="scientific">Trichodesmium erythraeum (strain IMS101)</name>
    <dbReference type="NCBI Taxonomy" id="203124"/>
    <lineage>
        <taxon>Bacteria</taxon>
        <taxon>Bacillati</taxon>
        <taxon>Cyanobacteriota</taxon>
        <taxon>Cyanophyceae</taxon>
        <taxon>Oscillatoriophycideae</taxon>
        <taxon>Oscillatoriales</taxon>
        <taxon>Microcoleaceae</taxon>
        <taxon>Trichodesmium</taxon>
    </lineage>
</organism>
<proteinExistence type="inferred from homology"/>
<dbReference type="RefSeq" id="WP_011613354.1">
    <property type="nucleotide sequence ID" value="NC_008312.1"/>
</dbReference>
<dbReference type="HOGENOM" id="CLU_031275_8_1_3"/>
<dbReference type="OrthoDB" id="506451at2"/>
<dbReference type="InterPro" id="IPR002549">
    <property type="entry name" value="AI-2E-like"/>
</dbReference>
<evidence type="ECO:0008006" key="10">
    <source>
        <dbReference type="Google" id="ProtNLM"/>
    </source>
</evidence>
<dbReference type="PANTHER" id="PTHR21716:SF53">
    <property type="entry name" value="PERMEASE PERM-RELATED"/>
    <property type="match status" value="1"/>
</dbReference>
<feature type="transmembrane region" description="Helical" evidence="8">
    <location>
        <begin position="214"/>
        <end position="233"/>
    </location>
</feature>
<dbReference type="KEGG" id="ter:Tery_4001"/>
<keyword evidence="4" id="KW-1003">Cell membrane</keyword>
<feature type="transmembrane region" description="Helical" evidence="8">
    <location>
        <begin position="7"/>
        <end position="27"/>
    </location>
</feature>
<dbReference type="STRING" id="203124.Tery_4001"/>
<name>Q10XK0_TRIEI</name>
<evidence type="ECO:0000256" key="4">
    <source>
        <dbReference type="ARBA" id="ARBA00022475"/>
    </source>
</evidence>
<feature type="transmembrane region" description="Helical" evidence="8">
    <location>
        <begin position="154"/>
        <end position="173"/>
    </location>
</feature>
<gene>
    <name evidence="9" type="ordered locus">Tery_4001</name>
</gene>
<keyword evidence="5 8" id="KW-0812">Transmembrane</keyword>
<feature type="transmembrane region" description="Helical" evidence="8">
    <location>
        <begin position="33"/>
        <end position="51"/>
    </location>
</feature>
<evidence type="ECO:0000256" key="8">
    <source>
        <dbReference type="SAM" id="Phobius"/>
    </source>
</evidence>
<evidence type="ECO:0000256" key="1">
    <source>
        <dbReference type="ARBA" id="ARBA00004651"/>
    </source>
</evidence>
<dbReference type="GO" id="GO:0055085">
    <property type="term" value="P:transmembrane transport"/>
    <property type="evidence" value="ECO:0007669"/>
    <property type="project" value="TreeGrafter"/>
</dbReference>
<protein>
    <recommendedName>
        <fullName evidence="10">Permease</fullName>
    </recommendedName>
</protein>
<feature type="transmembrane region" description="Helical" evidence="8">
    <location>
        <begin position="63"/>
        <end position="88"/>
    </location>
</feature>
<evidence type="ECO:0000256" key="5">
    <source>
        <dbReference type="ARBA" id="ARBA00022692"/>
    </source>
</evidence>
<evidence type="ECO:0000256" key="3">
    <source>
        <dbReference type="ARBA" id="ARBA00022448"/>
    </source>
</evidence>
<feature type="transmembrane region" description="Helical" evidence="8">
    <location>
        <begin position="312"/>
        <end position="338"/>
    </location>
</feature>
<sequence length="368" mass="40259">MKPEQRISISISNLLLIISSFLLLIILWQVRSLIVLLMIAVILAASISPLVNLTERIRLPRWLGVVIVYLTLISGLISVVLIIGPQVFEQIERLLRQLPLFSKSISDNFENFVSSLTQNPPDWINQLFDTKSVTSWVISSSQQLLLRSYSLTKGVLGSIVSLILALFISGYMVSDSQTLITSIVKLFPQPWDKRLEDQVIPVTKRMGGYIRGRIIVSAILGLATTTGLGFLGLQDFSLGLGAIAAVTNLIPFIGPILGAVPALIVAIAKGGWLFLWVIILYYIIQNIETYILDPLLVGSSVGVHPLYQLLSVLVGVQLLGIIGALIIPPWFAGAAALVENLYLKPKLEAENIQSIITSNGEHNLPPVI</sequence>
<comment type="subcellular location">
    <subcellularLocation>
        <location evidence="1">Cell membrane</location>
        <topology evidence="1">Multi-pass membrane protein</topology>
    </subcellularLocation>
</comment>
<evidence type="ECO:0000256" key="2">
    <source>
        <dbReference type="ARBA" id="ARBA00009773"/>
    </source>
</evidence>
<dbReference type="EMBL" id="CP000393">
    <property type="protein sequence ID" value="ABG53024.1"/>
    <property type="molecule type" value="Genomic_DNA"/>
</dbReference>
<reference evidence="9" key="1">
    <citation type="submission" date="2006-06" db="EMBL/GenBank/DDBJ databases">
        <title>Complete sequence of Trichodesmium erythraeum IMS101.</title>
        <authorList>
            <consortium name="US DOE Joint Genome Institute"/>
            <person name="Copeland A."/>
            <person name="Lucas S."/>
            <person name="Lapidus A."/>
            <person name="Barry K."/>
            <person name="Detter J.C."/>
            <person name="Glavina del Rio T."/>
            <person name="Hammon N."/>
            <person name="Israni S."/>
            <person name="Dalin E."/>
            <person name="Tice H."/>
            <person name="Pitluck S."/>
            <person name="Kiss H."/>
            <person name="Munk A.C."/>
            <person name="Brettin T."/>
            <person name="Bruce D."/>
            <person name="Han C."/>
            <person name="Tapia R."/>
            <person name="Gilna P."/>
            <person name="Schmutz J."/>
            <person name="Larimer F."/>
            <person name="Land M."/>
            <person name="Hauser L."/>
            <person name="Kyrpides N."/>
            <person name="Kim E."/>
            <person name="Richardson P."/>
        </authorList>
    </citation>
    <scope>NUCLEOTIDE SEQUENCE [LARGE SCALE GENOMIC DNA]</scope>
    <source>
        <strain evidence="9">IMS101</strain>
    </source>
</reference>
<dbReference type="PANTHER" id="PTHR21716">
    <property type="entry name" value="TRANSMEMBRANE PROTEIN"/>
    <property type="match status" value="1"/>
</dbReference>
<dbReference type="GO" id="GO:0005886">
    <property type="term" value="C:plasma membrane"/>
    <property type="evidence" value="ECO:0007669"/>
    <property type="project" value="UniProtKB-SubCell"/>
</dbReference>
<keyword evidence="3" id="KW-0813">Transport</keyword>
<accession>Q10XK0</accession>
<evidence type="ECO:0000313" key="9">
    <source>
        <dbReference type="EMBL" id="ABG53024.1"/>
    </source>
</evidence>
<keyword evidence="7 8" id="KW-0472">Membrane</keyword>
<dbReference type="AlphaFoldDB" id="Q10XK0"/>